<organism evidence="1 2">
    <name type="scientific">Clohesyomyces aquaticus</name>
    <dbReference type="NCBI Taxonomy" id="1231657"/>
    <lineage>
        <taxon>Eukaryota</taxon>
        <taxon>Fungi</taxon>
        <taxon>Dikarya</taxon>
        <taxon>Ascomycota</taxon>
        <taxon>Pezizomycotina</taxon>
        <taxon>Dothideomycetes</taxon>
        <taxon>Pleosporomycetidae</taxon>
        <taxon>Pleosporales</taxon>
        <taxon>Lindgomycetaceae</taxon>
        <taxon>Clohesyomyces</taxon>
    </lineage>
</organism>
<dbReference type="EMBL" id="MCFA01000055">
    <property type="protein sequence ID" value="ORY11991.1"/>
    <property type="molecule type" value="Genomic_DNA"/>
</dbReference>
<reference evidence="1 2" key="1">
    <citation type="submission" date="2016-07" db="EMBL/GenBank/DDBJ databases">
        <title>Pervasive Adenine N6-methylation of Active Genes in Fungi.</title>
        <authorList>
            <consortium name="DOE Joint Genome Institute"/>
            <person name="Mondo S.J."/>
            <person name="Dannebaum R.O."/>
            <person name="Kuo R.C."/>
            <person name="Labutti K."/>
            <person name="Haridas S."/>
            <person name="Kuo A."/>
            <person name="Salamov A."/>
            <person name="Ahrendt S.R."/>
            <person name="Lipzen A."/>
            <person name="Sullivan W."/>
            <person name="Andreopoulos W.B."/>
            <person name="Clum A."/>
            <person name="Lindquist E."/>
            <person name="Daum C."/>
            <person name="Ramamoorthy G.K."/>
            <person name="Gryganskyi A."/>
            <person name="Culley D."/>
            <person name="Magnuson J.K."/>
            <person name="James T.Y."/>
            <person name="O'Malley M.A."/>
            <person name="Stajich J.E."/>
            <person name="Spatafora J.W."/>
            <person name="Visel A."/>
            <person name="Grigoriev I.V."/>
        </authorList>
    </citation>
    <scope>NUCLEOTIDE SEQUENCE [LARGE SCALE GENOMIC DNA]</scope>
    <source>
        <strain evidence="1 2">CBS 115471</strain>
    </source>
</reference>
<name>A0A1Y1ZP23_9PLEO</name>
<proteinExistence type="predicted"/>
<evidence type="ECO:0000313" key="1">
    <source>
        <dbReference type="EMBL" id="ORY11991.1"/>
    </source>
</evidence>
<keyword evidence="2" id="KW-1185">Reference proteome</keyword>
<protein>
    <submittedName>
        <fullName evidence="1">Uncharacterized protein</fullName>
    </submittedName>
</protein>
<sequence>MWLYNSPLRLRTFLLAYTPGYLLSLRVWTTSPPYVRKTKYTCHVYKVSICDIKHDSRLTIRHVVFVNIYKKRTPRAVGRSNM</sequence>
<dbReference type="AlphaFoldDB" id="A0A1Y1ZP23"/>
<evidence type="ECO:0000313" key="2">
    <source>
        <dbReference type="Proteomes" id="UP000193144"/>
    </source>
</evidence>
<dbReference type="Proteomes" id="UP000193144">
    <property type="component" value="Unassembled WGS sequence"/>
</dbReference>
<gene>
    <name evidence="1" type="ORF">BCR34DRAFT_564359</name>
</gene>
<accession>A0A1Y1ZP23</accession>
<comment type="caution">
    <text evidence="1">The sequence shown here is derived from an EMBL/GenBank/DDBJ whole genome shotgun (WGS) entry which is preliminary data.</text>
</comment>